<dbReference type="AlphaFoldDB" id="A0A9P9IK90"/>
<sequence>MESTATEHQQSFKFITSNPCQKRNRNRQRDIKRHVAREVASRRQGARPRLQSWILINRGPESTSELRTELVSSTPIPPRVGSEFSWVQFPEAMKPYMLQDLTKFFTLVIDMLYPSSLCLPRHKLDSNIVGYLLSDPAFLHVALFCTESVFDQLAGTPSNSRKALHMQRTLQLLQLRIAQSDEQSALSDATLLTVSNMALQAQFDNDWAVASNHMQGLYRIVELRGSFSALEGCDHGVIEKICRVDLSHALHFGYPPRFFTEPTLWDSYIYKKIPSQTRETFDILRLLPSLDGKLVNAWNDLRHFSNQSNVATQTDSGFSRRVYSEIMLSVLYRLLNLSFETGTVNEALRAGMLTFAASLYFQWQARNNGQDQFGEGLDVELRALKSCSGVVPVPILFWLLMTWKTTVSEETAEKEHVGYLDNIIKLMCLGSWEDARNVLRRMIWIDRLYTTRGRSIVENAILT</sequence>
<protein>
    <recommendedName>
        <fullName evidence="3">Transcription factor domain-containing protein</fullName>
    </recommendedName>
</protein>
<organism evidence="1 2">
    <name type="scientific">Dactylonectria estremocensis</name>
    <dbReference type="NCBI Taxonomy" id="1079267"/>
    <lineage>
        <taxon>Eukaryota</taxon>
        <taxon>Fungi</taxon>
        <taxon>Dikarya</taxon>
        <taxon>Ascomycota</taxon>
        <taxon>Pezizomycotina</taxon>
        <taxon>Sordariomycetes</taxon>
        <taxon>Hypocreomycetidae</taxon>
        <taxon>Hypocreales</taxon>
        <taxon>Nectriaceae</taxon>
        <taxon>Dactylonectria</taxon>
    </lineage>
</organism>
<dbReference type="Proteomes" id="UP000717696">
    <property type="component" value="Unassembled WGS sequence"/>
</dbReference>
<evidence type="ECO:0000313" key="1">
    <source>
        <dbReference type="EMBL" id="KAH7123347.1"/>
    </source>
</evidence>
<dbReference type="OrthoDB" id="4158087at2759"/>
<comment type="caution">
    <text evidence="1">The sequence shown here is derived from an EMBL/GenBank/DDBJ whole genome shotgun (WGS) entry which is preliminary data.</text>
</comment>
<evidence type="ECO:0000313" key="2">
    <source>
        <dbReference type="Proteomes" id="UP000717696"/>
    </source>
</evidence>
<dbReference type="PANTHER" id="PTHR37540">
    <property type="entry name" value="TRANSCRIPTION FACTOR (ACR-2), PUTATIVE-RELATED-RELATED"/>
    <property type="match status" value="1"/>
</dbReference>
<evidence type="ECO:0008006" key="3">
    <source>
        <dbReference type="Google" id="ProtNLM"/>
    </source>
</evidence>
<gene>
    <name evidence="1" type="ORF">B0J13DRAFT_647620</name>
</gene>
<accession>A0A9P9IK90</accession>
<proteinExistence type="predicted"/>
<reference evidence="1" key="1">
    <citation type="journal article" date="2021" name="Nat. Commun.">
        <title>Genetic determinants of endophytism in the Arabidopsis root mycobiome.</title>
        <authorList>
            <person name="Mesny F."/>
            <person name="Miyauchi S."/>
            <person name="Thiergart T."/>
            <person name="Pickel B."/>
            <person name="Atanasova L."/>
            <person name="Karlsson M."/>
            <person name="Huettel B."/>
            <person name="Barry K.W."/>
            <person name="Haridas S."/>
            <person name="Chen C."/>
            <person name="Bauer D."/>
            <person name="Andreopoulos W."/>
            <person name="Pangilinan J."/>
            <person name="LaButti K."/>
            <person name="Riley R."/>
            <person name="Lipzen A."/>
            <person name="Clum A."/>
            <person name="Drula E."/>
            <person name="Henrissat B."/>
            <person name="Kohler A."/>
            <person name="Grigoriev I.V."/>
            <person name="Martin F.M."/>
            <person name="Hacquard S."/>
        </authorList>
    </citation>
    <scope>NUCLEOTIDE SEQUENCE</scope>
    <source>
        <strain evidence="1">MPI-CAGE-AT-0021</strain>
    </source>
</reference>
<dbReference type="EMBL" id="JAGMUU010000025">
    <property type="protein sequence ID" value="KAH7123347.1"/>
    <property type="molecule type" value="Genomic_DNA"/>
</dbReference>
<name>A0A9P9IK90_9HYPO</name>
<keyword evidence="2" id="KW-1185">Reference proteome</keyword>
<dbReference type="PANTHER" id="PTHR37540:SF9">
    <property type="entry name" value="ZN(2)-C6 FUNGAL-TYPE DOMAIN-CONTAINING PROTEIN"/>
    <property type="match status" value="1"/>
</dbReference>